<protein>
    <submittedName>
        <fullName evidence="1">MBL fold metallo-hydrolase</fullName>
    </submittedName>
</protein>
<sequence>MEHVVLGSGGDPQLNTERTAPATAIVHEGGIHVVDCGNGVARQLTRAGVDLRDLATLGSTHHHSEHAALQAA</sequence>
<dbReference type="InterPro" id="IPR036866">
    <property type="entry name" value="RibonucZ/Hydroxyglut_hydro"/>
</dbReference>
<evidence type="ECO:0000313" key="2">
    <source>
        <dbReference type="Proteomes" id="UP000582974"/>
    </source>
</evidence>
<name>A0A837ZUJ3_9PSEU</name>
<keyword evidence="2" id="KW-1185">Reference proteome</keyword>
<organism evidence="1 2">
    <name type="scientific">Haloechinothrix aidingensis</name>
    <dbReference type="NCBI Taxonomy" id="2752311"/>
    <lineage>
        <taxon>Bacteria</taxon>
        <taxon>Bacillati</taxon>
        <taxon>Actinomycetota</taxon>
        <taxon>Actinomycetes</taxon>
        <taxon>Pseudonocardiales</taxon>
        <taxon>Pseudonocardiaceae</taxon>
        <taxon>Haloechinothrix</taxon>
    </lineage>
</organism>
<dbReference type="SUPFAM" id="SSF56281">
    <property type="entry name" value="Metallo-hydrolase/oxidoreductase"/>
    <property type="match status" value="1"/>
</dbReference>
<dbReference type="RefSeq" id="WP_180891154.1">
    <property type="nucleotide sequence ID" value="NZ_JACCKD010000001.1"/>
</dbReference>
<dbReference type="EMBL" id="JACCKD010000001">
    <property type="protein sequence ID" value="MBA0124266.1"/>
    <property type="molecule type" value="Genomic_DNA"/>
</dbReference>
<dbReference type="AlphaFoldDB" id="A0A837ZUJ3"/>
<accession>A0A837ZUJ3</accession>
<evidence type="ECO:0000313" key="1">
    <source>
        <dbReference type="EMBL" id="MBA0124266.1"/>
    </source>
</evidence>
<dbReference type="GO" id="GO:0016787">
    <property type="term" value="F:hydrolase activity"/>
    <property type="evidence" value="ECO:0007669"/>
    <property type="project" value="UniProtKB-KW"/>
</dbReference>
<keyword evidence="1" id="KW-0378">Hydrolase</keyword>
<proteinExistence type="predicted"/>
<gene>
    <name evidence="1" type="ORF">H0B56_01785</name>
</gene>
<comment type="caution">
    <text evidence="1">The sequence shown here is derived from an EMBL/GenBank/DDBJ whole genome shotgun (WGS) entry which is preliminary data.</text>
</comment>
<dbReference type="Gene3D" id="3.60.15.10">
    <property type="entry name" value="Ribonuclease Z/Hydroxyacylglutathione hydrolase-like"/>
    <property type="match status" value="1"/>
</dbReference>
<dbReference type="Proteomes" id="UP000582974">
    <property type="component" value="Unassembled WGS sequence"/>
</dbReference>
<reference evidence="1 2" key="1">
    <citation type="submission" date="2020-07" db="EMBL/GenBank/DDBJ databases">
        <title>Genome of Haloechinothrix sp.</title>
        <authorList>
            <person name="Tang S.-K."/>
            <person name="Yang L."/>
            <person name="Zhu W.-Y."/>
        </authorList>
    </citation>
    <scope>NUCLEOTIDE SEQUENCE [LARGE SCALE GENOMIC DNA]</scope>
    <source>
        <strain evidence="1 2">YIM 98757</strain>
    </source>
</reference>